<feature type="transmembrane region" description="Helical" evidence="1">
    <location>
        <begin position="142"/>
        <end position="159"/>
    </location>
</feature>
<dbReference type="EMBL" id="OU963866">
    <property type="protein sequence ID" value="CAH0390410.1"/>
    <property type="molecule type" value="Genomic_DNA"/>
</dbReference>
<evidence type="ECO:0000313" key="2">
    <source>
        <dbReference type="EMBL" id="CAH0390410.1"/>
    </source>
</evidence>
<proteinExistence type="predicted"/>
<name>A0A9P0F5Z1_BEMTA</name>
<dbReference type="KEGG" id="btab:109037521"/>
<gene>
    <name evidence="2" type="ORF">BEMITA_LOCUS9134</name>
</gene>
<evidence type="ECO:0000256" key="1">
    <source>
        <dbReference type="SAM" id="Phobius"/>
    </source>
</evidence>
<keyword evidence="1" id="KW-0812">Transmembrane</keyword>
<dbReference type="AlphaFoldDB" id="A0A9P0F5Z1"/>
<protein>
    <submittedName>
        <fullName evidence="2">Uncharacterized protein</fullName>
    </submittedName>
</protein>
<accession>A0A9P0F5Z1</accession>
<organism evidence="2 3">
    <name type="scientific">Bemisia tabaci</name>
    <name type="common">Sweetpotato whitefly</name>
    <name type="synonym">Aleurodes tabaci</name>
    <dbReference type="NCBI Taxonomy" id="7038"/>
    <lineage>
        <taxon>Eukaryota</taxon>
        <taxon>Metazoa</taxon>
        <taxon>Ecdysozoa</taxon>
        <taxon>Arthropoda</taxon>
        <taxon>Hexapoda</taxon>
        <taxon>Insecta</taxon>
        <taxon>Pterygota</taxon>
        <taxon>Neoptera</taxon>
        <taxon>Paraneoptera</taxon>
        <taxon>Hemiptera</taxon>
        <taxon>Sternorrhyncha</taxon>
        <taxon>Aleyrodoidea</taxon>
        <taxon>Aleyrodidae</taxon>
        <taxon>Aleyrodinae</taxon>
        <taxon>Bemisia</taxon>
    </lineage>
</organism>
<sequence length="233" mass="26669">MPRDGGGLVDSVMNMADQLDVLLEPMKCGVSAFSALPTLFYLSGTVMLLHQIVTTSGRTLFWRRTHRDLILQEILLVWLIGQSLRLWWTIVKFISIFAAWLWNEMVMMYPPTSYYELLNGYKPVPSLPVPILFVLEPGTLKNIILMVLSILPLVFIQNIQSRGNLSHFMFWIGANRRTRSEIGTAGYYLERPIPITVNISDESPGTSFRNSDPSFFSEEFAWMNKSKQRSKSI</sequence>
<dbReference type="Proteomes" id="UP001152759">
    <property type="component" value="Chromosome 5"/>
</dbReference>
<evidence type="ECO:0000313" key="3">
    <source>
        <dbReference type="Proteomes" id="UP001152759"/>
    </source>
</evidence>
<keyword evidence="3" id="KW-1185">Reference proteome</keyword>
<keyword evidence="1" id="KW-0472">Membrane</keyword>
<feature type="transmembrane region" description="Helical" evidence="1">
    <location>
        <begin position="32"/>
        <end position="53"/>
    </location>
</feature>
<keyword evidence="1" id="KW-1133">Transmembrane helix</keyword>
<reference evidence="2" key="1">
    <citation type="submission" date="2021-12" db="EMBL/GenBank/DDBJ databases">
        <authorList>
            <person name="King R."/>
        </authorList>
    </citation>
    <scope>NUCLEOTIDE SEQUENCE</scope>
</reference>
<feature type="transmembrane region" description="Helical" evidence="1">
    <location>
        <begin position="74"/>
        <end position="102"/>
    </location>
</feature>